<feature type="transmembrane region" description="Helical" evidence="2">
    <location>
        <begin position="21"/>
        <end position="42"/>
    </location>
</feature>
<feature type="compositionally biased region" description="Basic and acidic residues" evidence="1">
    <location>
        <begin position="609"/>
        <end position="626"/>
    </location>
</feature>
<accession>A0A6A5KWJ9</accession>
<dbReference type="EMBL" id="ML975247">
    <property type="protein sequence ID" value="KAF1839054.1"/>
    <property type="molecule type" value="Genomic_DNA"/>
</dbReference>
<keyword evidence="2" id="KW-0812">Transmembrane</keyword>
<dbReference type="GO" id="GO:0020037">
    <property type="term" value="F:heme binding"/>
    <property type="evidence" value="ECO:0007669"/>
    <property type="project" value="InterPro"/>
</dbReference>
<name>A0A6A5KWJ9_9PLEO</name>
<dbReference type="GO" id="GO:0016705">
    <property type="term" value="F:oxidoreductase activity, acting on paired donors, with incorporation or reduction of molecular oxygen"/>
    <property type="evidence" value="ECO:0007669"/>
    <property type="project" value="InterPro"/>
</dbReference>
<reference evidence="3" key="1">
    <citation type="submission" date="2020-01" db="EMBL/GenBank/DDBJ databases">
        <authorList>
            <consortium name="DOE Joint Genome Institute"/>
            <person name="Haridas S."/>
            <person name="Albert R."/>
            <person name="Binder M."/>
            <person name="Bloem J."/>
            <person name="Labutti K."/>
            <person name="Salamov A."/>
            <person name="Andreopoulos B."/>
            <person name="Baker S.E."/>
            <person name="Barry K."/>
            <person name="Bills G."/>
            <person name="Bluhm B.H."/>
            <person name="Cannon C."/>
            <person name="Castanera R."/>
            <person name="Culley D.E."/>
            <person name="Daum C."/>
            <person name="Ezra D."/>
            <person name="Gonzalez J.B."/>
            <person name="Henrissat B."/>
            <person name="Kuo A."/>
            <person name="Liang C."/>
            <person name="Lipzen A."/>
            <person name="Lutzoni F."/>
            <person name="Magnuson J."/>
            <person name="Mondo S."/>
            <person name="Nolan M."/>
            <person name="Ohm R."/>
            <person name="Pangilinan J."/>
            <person name="Park H.-J."/>
            <person name="Ramirez L."/>
            <person name="Alfaro M."/>
            <person name="Sun H."/>
            <person name="Tritt A."/>
            <person name="Yoshinaga Y."/>
            <person name="Zwiers L.-H."/>
            <person name="Turgeon B.G."/>
            <person name="Goodwin S.B."/>
            <person name="Spatafora J.W."/>
            <person name="Crous P.W."/>
            <person name="Grigoriev I.V."/>
        </authorList>
    </citation>
    <scope>NUCLEOTIDE SEQUENCE</scope>
    <source>
        <strain evidence="3">P77</strain>
    </source>
</reference>
<evidence type="ECO:0000256" key="1">
    <source>
        <dbReference type="SAM" id="MobiDB-lite"/>
    </source>
</evidence>
<dbReference type="AlphaFoldDB" id="A0A6A5KWJ9"/>
<evidence type="ECO:0008006" key="5">
    <source>
        <dbReference type="Google" id="ProtNLM"/>
    </source>
</evidence>
<dbReference type="SUPFAM" id="SSF48264">
    <property type="entry name" value="Cytochrome P450"/>
    <property type="match status" value="1"/>
</dbReference>
<evidence type="ECO:0000313" key="3">
    <source>
        <dbReference type="EMBL" id="KAF1839054.1"/>
    </source>
</evidence>
<protein>
    <recommendedName>
        <fullName evidence="5">Cytochrome P450</fullName>
    </recommendedName>
</protein>
<keyword evidence="2" id="KW-0472">Membrane</keyword>
<dbReference type="OrthoDB" id="3366823at2759"/>
<dbReference type="Gene3D" id="1.10.630.10">
    <property type="entry name" value="Cytochrome P450"/>
    <property type="match status" value="1"/>
</dbReference>
<evidence type="ECO:0000256" key="2">
    <source>
        <dbReference type="SAM" id="Phobius"/>
    </source>
</evidence>
<proteinExistence type="predicted"/>
<evidence type="ECO:0000313" key="4">
    <source>
        <dbReference type="Proteomes" id="UP000800040"/>
    </source>
</evidence>
<sequence length="667" mass="73693">MGSLRTLFLAVYASNSIIRALFLPLCYLTLSSPFALAITWYFGFGSTIQKFIPVNFSWFDLLPQFALSAVFLLLPTRLLSGSSKPIKSQDGKRRVQSLPYWIPGARHLGSIIFGGEEWLNGVRESSITGIIAYNAAGSKHNILLSDSLLRQLYENWHSLEVPDSNRIALLRNAFNLPKAMESRYQEHHQEISKVTETEIYAGATKNNLITASLRILSESLPDFVTFNSSIVDQMQWERVSNVELINGTSEAECDLFTLLNEFCCNAILPPIVGAQFAESYQLLATDLATFNQRFWPIALGLPRLSPIQGLPGAALAQKRLLQNFKRLFGELSNPPVRRVPADDESVSGEEDTDADMATPLSKLNELFTTHELPMGVRASIALHLVHGIYSEVVPLVFWTVLHLYSSSSPKDAQNLAESPVQRIKAETKNWAQAIQPPSIHPSFPAPPEIRFGSATEALTSTAFPYLRSCINESRRLHKCSVSTYKVKQPLTLKEDGLARPGEQEQWELDVGSYIDIGLSESLISSSGAIHSSPTTFKPDRFIHTPVLSSILSPTDQTEPYKTALLIALVAGITQLWDIAPAPKKSFLDHIQEAGNEAAIGTAALSGEQKAARDEANREKEDGKRKDAKWVVPKAVDGADVRVPRGDVRVRVRRREGLPAGRVTGRIG</sequence>
<dbReference type="InterPro" id="IPR036396">
    <property type="entry name" value="Cyt_P450_sf"/>
</dbReference>
<keyword evidence="4" id="KW-1185">Reference proteome</keyword>
<dbReference type="PANTHER" id="PTHR24306:SF7">
    <property type="entry name" value="AHBB"/>
    <property type="match status" value="1"/>
</dbReference>
<feature type="region of interest" description="Disordered" evidence="1">
    <location>
        <begin position="605"/>
        <end position="626"/>
    </location>
</feature>
<gene>
    <name evidence="3" type="ORF">BDW02DRAFT_540476</name>
</gene>
<keyword evidence="2" id="KW-1133">Transmembrane helix</keyword>
<organism evidence="3 4">
    <name type="scientific">Decorospora gaudefroyi</name>
    <dbReference type="NCBI Taxonomy" id="184978"/>
    <lineage>
        <taxon>Eukaryota</taxon>
        <taxon>Fungi</taxon>
        <taxon>Dikarya</taxon>
        <taxon>Ascomycota</taxon>
        <taxon>Pezizomycotina</taxon>
        <taxon>Dothideomycetes</taxon>
        <taxon>Pleosporomycetidae</taxon>
        <taxon>Pleosporales</taxon>
        <taxon>Pleosporineae</taxon>
        <taxon>Pleosporaceae</taxon>
        <taxon>Decorospora</taxon>
    </lineage>
</organism>
<dbReference type="PANTHER" id="PTHR24306">
    <property type="match status" value="1"/>
</dbReference>
<dbReference type="GO" id="GO:0004497">
    <property type="term" value="F:monooxygenase activity"/>
    <property type="evidence" value="ECO:0007669"/>
    <property type="project" value="InterPro"/>
</dbReference>
<dbReference type="GO" id="GO:0005506">
    <property type="term" value="F:iron ion binding"/>
    <property type="evidence" value="ECO:0007669"/>
    <property type="project" value="InterPro"/>
</dbReference>
<dbReference type="Proteomes" id="UP000800040">
    <property type="component" value="Unassembled WGS sequence"/>
</dbReference>